<evidence type="ECO:0000313" key="2">
    <source>
        <dbReference type="EMBL" id="JAE11197.1"/>
    </source>
</evidence>
<protein>
    <submittedName>
        <fullName evidence="2">Uncharacterized protein</fullName>
    </submittedName>
</protein>
<dbReference type="AlphaFoldDB" id="A0A0A9FFT8"/>
<feature type="chain" id="PRO_5002044501" evidence="1">
    <location>
        <begin position="22"/>
        <end position="34"/>
    </location>
</feature>
<name>A0A0A9FFT8_ARUDO</name>
<proteinExistence type="predicted"/>
<reference evidence="2" key="2">
    <citation type="journal article" date="2015" name="Data Brief">
        <title>Shoot transcriptome of the giant reed, Arundo donax.</title>
        <authorList>
            <person name="Barrero R.A."/>
            <person name="Guerrero F.D."/>
            <person name="Moolhuijzen P."/>
            <person name="Goolsby J.A."/>
            <person name="Tidwell J."/>
            <person name="Bellgard S.E."/>
            <person name="Bellgard M.I."/>
        </authorList>
    </citation>
    <scope>NUCLEOTIDE SEQUENCE</scope>
    <source>
        <tissue evidence="2">Shoot tissue taken approximately 20 cm above the soil surface</tissue>
    </source>
</reference>
<feature type="signal peptide" evidence="1">
    <location>
        <begin position="1"/>
        <end position="21"/>
    </location>
</feature>
<accession>A0A0A9FFT8</accession>
<evidence type="ECO:0000256" key="1">
    <source>
        <dbReference type="SAM" id="SignalP"/>
    </source>
</evidence>
<reference evidence="2" key="1">
    <citation type="submission" date="2014-09" db="EMBL/GenBank/DDBJ databases">
        <authorList>
            <person name="Magalhaes I.L.F."/>
            <person name="Oliveira U."/>
            <person name="Santos F.R."/>
            <person name="Vidigal T.H.D.A."/>
            <person name="Brescovit A.D."/>
            <person name="Santos A.J."/>
        </authorList>
    </citation>
    <scope>NUCLEOTIDE SEQUENCE</scope>
    <source>
        <tissue evidence="2">Shoot tissue taken approximately 20 cm above the soil surface</tissue>
    </source>
</reference>
<keyword evidence="1" id="KW-0732">Signal</keyword>
<organism evidence="2">
    <name type="scientific">Arundo donax</name>
    <name type="common">Giant reed</name>
    <name type="synonym">Donax arundinaceus</name>
    <dbReference type="NCBI Taxonomy" id="35708"/>
    <lineage>
        <taxon>Eukaryota</taxon>
        <taxon>Viridiplantae</taxon>
        <taxon>Streptophyta</taxon>
        <taxon>Embryophyta</taxon>
        <taxon>Tracheophyta</taxon>
        <taxon>Spermatophyta</taxon>
        <taxon>Magnoliopsida</taxon>
        <taxon>Liliopsida</taxon>
        <taxon>Poales</taxon>
        <taxon>Poaceae</taxon>
        <taxon>PACMAD clade</taxon>
        <taxon>Arundinoideae</taxon>
        <taxon>Arundineae</taxon>
        <taxon>Arundo</taxon>
    </lineage>
</organism>
<dbReference type="EMBL" id="GBRH01186699">
    <property type="protein sequence ID" value="JAE11197.1"/>
    <property type="molecule type" value="Transcribed_RNA"/>
</dbReference>
<sequence>MLHPCFSLVLPFLSYLMRLSCTVMPHVTNHPKKF</sequence>